<reference evidence="2 3" key="1">
    <citation type="submission" date="2018-10" db="EMBL/GenBank/DDBJ databases">
        <title>Xanthobacter tagetidis genome sequencing and assembly.</title>
        <authorList>
            <person name="Maclea K.S."/>
            <person name="Goen A.E."/>
            <person name="Fatima S.A."/>
        </authorList>
    </citation>
    <scope>NUCLEOTIDE SEQUENCE [LARGE SCALE GENOMIC DNA]</scope>
    <source>
        <strain evidence="2 3">ATCC 700314</strain>
    </source>
</reference>
<proteinExistence type="predicted"/>
<feature type="compositionally biased region" description="Low complexity" evidence="1">
    <location>
        <begin position="262"/>
        <end position="274"/>
    </location>
</feature>
<gene>
    <name evidence="2" type="ORF">D9R14_07740</name>
</gene>
<comment type="caution">
    <text evidence="2">The sequence shown here is derived from an EMBL/GenBank/DDBJ whole genome shotgun (WGS) entry which is preliminary data.</text>
</comment>
<name>A0A3L7AGF1_9HYPH</name>
<evidence type="ECO:0000313" key="2">
    <source>
        <dbReference type="EMBL" id="RLP79546.1"/>
    </source>
</evidence>
<dbReference type="Proteomes" id="UP000269692">
    <property type="component" value="Unassembled WGS sequence"/>
</dbReference>
<dbReference type="EMBL" id="RCTF01000005">
    <property type="protein sequence ID" value="RLP79546.1"/>
    <property type="molecule type" value="Genomic_DNA"/>
</dbReference>
<dbReference type="OrthoDB" id="7866633at2"/>
<evidence type="ECO:0000256" key="1">
    <source>
        <dbReference type="SAM" id="MobiDB-lite"/>
    </source>
</evidence>
<sequence>MSNDLAPQRRESALVIDPIPTFDTGRFEHMQRIATVMARSALIPESLYLVGTKDKKEVLPQETVMANCFLVVNQAVRWGLDPFAVAQCVSVVHGRLCYEGKLVAAVLEAKMGLKLRQHFVGKPGHDDFRIYLSDQDFSDEVIKALTPGVRLPGTRLVDGSVGEWKTTGSNSPWGAAKNHIRMLIYRGTREWCRFYEPALMLGVYTEDEMADLADDARARRATPVTSLADRLNKAPPTGALVSGFSIAHVDRETDLEADHETASTSAETAPPAEDATTEEFPGDSEQEHAEETSPVSPGEQEARSGQPAPQPGLSSDTITAYSQALARATQKASLTTLHKAFSEKLETPPNEAEVEIMREVFSLHLRRTKGEITAEDVTLQVREIAGA</sequence>
<keyword evidence="3" id="KW-1185">Reference proteome</keyword>
<evidence type="ECO:0000313" key="3">
    <source>
        <dbReference type="Proteomes" id="UP000269692"/>
    </source>
</evidence>
<dbReference type="AlphaFoldDB" id="A0A3L7AGF1"/>
<organism evidence="2 3">
    <name type="scientific">Xanthobacter tagetidis</name>
    <dbReference type="NCBI Taxonomy" id="60216"/>
    <lineage>
        <taxon>Bacteria</taxon>
        <taxon>Pseudomonadati</taxon>
        <taxon>Pseudomonadota</taxon>
        <taxon>Alphaproteobacteria</taxon>
        <taxon>Hyphomicrobiales</taxon>
        <taxon>Xanthobacteraceae</taxon>
        <taxon>Xanthobacter</taxon>
    </lineage>
</organism>
<dbReference type="RefSeq" id="WP_121622756.1">
    <property type="nucleotide sequence ID" value="NZ_JACIIW010000001.1"/>
</dbReference>
<protein>
    <recommendedName>
        <fullName evidence="4">Recombinase RecT</fullName>
    </recommendedName>
</protein>
<feature type="region of interest" description="Disordered" evidence="1">
    <location>
        <begin position="254"/>
        <end position="316"/>
    </location>
</feature>
<accession>A0A3L7AGF1</accession>
<evidence type="ECO:0008006" key="4">
    <source>
        <dbReference type="Google" id="ProtNLM"/>
    </source>
</evidence>
<feature type="compositionally biased region" description="Acidic residues" evidence="1">
    <location>
        <begin position="275"/>
        <end position="284"/>
    </location>
</feature>